<dbReference type="PANTHER" id="PTHR43377:SF1">
    <property type="entry name" value="BILIVERDIN REDUCTASE A"/>
    <property type="match status" value="1"/>
</dbReference>
<reference evidence="4" key="1">
    <citation type="submission" date="2023-07" db="EMBL/GenBank/DDBJ databases">
        <title>Draft genome sequence of Agarivorans aestuarii strain ZMCS4, a CAZymes producing bacteria isolated from the marine brown algae Clodostephus spongiosus.</title>
        <authorList>
            <person name="Lorente B."/>
            <person name="Cabral C."/>
            <person name="Frias J."/>
            <person name="Faria J."/>
            <person name="Toubarro D."/>
        </authorList>
    </citation>
    <scope>NUCLEOTIDE SEQUENCE [LARGE SCALE GENOMIC DNA]</scope>
    <source>
        <strain evidence="4">ZMCS4</strain>
    </source>
</reference>
<dbReference type="EMBL" id="JAYDYW010000005">
    <property type="protein sequence ID" value="MEE1673438.1"/>
    <property type="molecule type" value="Genomic_DNA"/>
</dbReference>
<dbReference type="InterPro" id="IPR051450">
    <property type="entry name" value="Gfo/Idh/MocA_Oxidoreductases"/>
</dbReference>
<dbReference type="Pfam" id="PF01408">
    <property type="entry name" value="GFO_IDH_MocA"/>
    <property type="match status" value="1"/>
</dbReference>
<comment type="caution">
    <text evidence="3">The sequence shown here is derived from an EMBL/GenBank/DDBJ whole genome shotgun (WGS) entry which is preliminary data.</text>
</comment>
<dbReference type="Proteomes" id="UP001310248">
    <property type="component" value="Unassembled WGS sequence"/>
</dbReference>
<gene>
    <name evidence="3" type="ORF">SNR37_002861</name>
</gene>
<dbReference type="RefSeq" id="WP_329774739.1">
    <property type="nucleotide sequence ID" value="NZ_JAYDYW010000005.1"/>
</dbReference>
<accession>A0ABU7G202</accession>
<keyword evidence="1" id="KW-0732">Signal</keyword>
<dbReference type="Gene3D" id="3.40.50.720">
    <property type="entry name" value="NAD(P)-binding Rossmann-like Domain"/>
    <property type="match status" value="1"/>
</dbReference>
<evidence type="ECO:0000313" key="3">
    <source>
        <dbReference type="EMBL" id="MEE1673438.1"/>
    </source>
</evidence>
<evidence type="ECO:0000259" key="2">
    <source>
        <dbReference type="Pfam" id="PF01408"/>
    </source>
</evidence>
<dbReference type="InterPro" id="IPR036291">
    <property type="entry name" value="NAD(P)-bd_dom_sf"/>
</dbReference>
<dbReference type="PANTHER" id="PTHR43377">
    <property type="entry name" value="BILIVERDIN REDUCTASE A"/>
    <property type="match status" value="1"/>
</dbReference>
<keyword evidence="4" id="KW-1185">Reference proteome</keyword>
<sequence>MPSNNTPTAINSAAIIGCNWGLVHLNALQQSQVELKALLDLDINKAQHLAKQHGIANACNDINQLPSVDLVIIASPAASHLALIEHFKHTAIICEKPLMGLSAAKPPTDWPQNLWVNYAFNYLESAQLINNLLEPDQPVQARLSSQVNLPLNFTLEQWFLETASHPLSWLLHKLGEPKQLSAEKRQGQQNNQHLSLKLACNQHQVDVDFSLAGSPGIFHQISLSQGNNSIELQGEYVPGHAWRFAPVLLNGVAQNQGEYHPQDCWLQANHRSTSTIIEHLRGHISKQELLAAGGFSPYKALWLEQSLLGE</sequence>
<protein>
    <submittedName>
        <fullName evidence="3">Gfo/Idh/MocA family oxidoreductase</fullName>
    </submittedName>
</protein>
<feature type="domain" description="Gfo/Idh/MocA-like oxidoreductase N-terminal" evidence="2">
    <location>
        <begin position="13"/>
        <end position="99"/>
    </location>
</feature>
<organism evidence="3 4">
    <name type="scientific">Agarivorans aestuarii</name>
    <dbReference type="NCBI Taxonomy" id="1563703"/>
    <lineage>
        <taxon>Bacteria</taxon>
        <taxon>Pseudomonadati</taxon>
        <taxon>Pseudomonadota</taxon>
        <taxon>Gammaproteobacteria</taxon>
        <taxon>Alteromonadales</taxon>
        <taxon>Alteromonadaceae</taxon>
        <taxon>Agarivorans</taxon>
    </lineage>
</organism>
<proteinExistence type="predicted"/>
<evidence type="ECO:0000256" key="1">
    <source>
        <dbReference type="ARBA" id="ARBA00022729"/>
    </source>
</evidence>
<name>A0ABU7G202_9ALTE</name>
<dbReference type="SUPFAM" id="SSF51735">
    <property type="entry name" value="NAD(P)-binding Rossmann-fold domains"/>
    <property type="match status" value="1"/>
</dbReference>
<evidence type="ECO:0000313" key="4">
    <source>
        <dbReference type="Proteomes" id="UP001310248"/>
    </source>
</evidence>
<dbReference type="InterPro" id="IPR000683">
    <property type="entry name" value="Gfo/Idh/MocA-like_OxRdtase_N"/>
</dbReference>